<organism evidence="8 9">
    <name type="scientific">Luteimonas terrae</name>
    <dbReference type="NCBI Taxonomy" id="1530191"/>
    <lineage>
        <taxon>Bacteria</taxon>
        <taxon>Pseudomonadati</taxon>
        <taxon>Pseudomonadota</taxon>
        <taxon>Gammaproteobacteria</taxon>
        <taxon>Lysobacterales</taxon>
        <taxon>Lysobacteraceae</taxon>
        <taxon>Luteimonas</taxon>
    </lineage>
</organism>
<evidence type="ECO:0000313" key="8">
    <source>
        <dbReference type="EMBL" id="TDK30109.1"/>
    </source>
</evidence>
<dbReference type="GO" id="GO:0004519">
    <property type="term" value="F:endonuclease activity"/>
    <property type="evidence" value="ECO:0007669"/>
    <property type="project" value="UniProtKB-KW"/>
</dbReference>
<gene>
    <name evidence="8" type="ORF">E2F49_13055</name>
</gene>
<feature type="chain" id="PRO_5020343274" evidence="7">
    <location>
        <begin position="24"/>
        <end position="273"/>
    </location>
</feature>
<evidence type="ECO:0000256" key="5">
    <source>
        <dbReference type="ARBA" id="ARBA00023157"/>
    </source>
</evidence>
<keyword evidence="2" id="KW-0479">Metal-binding</keyword>
<evidence type="ECO:0000256" key="1">
    <source>
        <dbReference type="ARBA" id="ARBA00022722"/>
    </source>
</evidence>
<keyword evidence="7" id="KW-0732">Signal</keyword>
<keyword evidence="4" id="KW-0378">Hydrolase</keyword>
<dbReference type="GO" id="GO:0006308">
    <property type="term" value="P:DNA catabolic process"/>
    <property type="evidence" value="ECO:0007669"/>
    <property type="project" value="InterPro"/>
</dbReference>
<dbReference type="AlphaFoldDB" id="A0A4V3ANE6"/>
<dbReference type="CDD" id="cd11010">
    <property type="entry name" value="S1-P1_nuclease"/>
    <property type="match status" value="1"/>
</dbReference>
<dbReference type="GO" id="GO:0003676">
    <property type="term" value="F:nucleic acid binding"/>
    <property type="evidence" value="ECO:0007669"/>
    <property type="project" value="InterPro"/>
</dbReference>
<dbReference type="SUPFAM" id="SSF48537">
    <property type="entry name" value="Phospholipase C/P1 nuclease"/>
    <property type="match status" value="1"/>
</dbReference>
<evidence type="ECO:0000313" key="9">
    <source>
        <dbReference type="Proteomes" id="UP000295543"/>
    </source>
</evidence>
<keyword evidence="1" id="KW-0540">Nuclease</keyword>
<feature type="signal peptide" evidence="7">
    <location>
        <begin position="1"/>
        <end position="23"/>
    </location>
</feature>
<dbReference type="OrthoDB" id="267579at2"/>
<dbReference type="InterPro" id="IPR008947">
    <property type="entry name" value="PLipase_C/P1_nuclease_dom_sf"/>
</dbReference>
<dbReference type="PANTHER" id="PTHR33146">
    <property type="entry name" value="ENDONUCLEASE 4"/>
    <property type="match status" value="1"/>
</dbReference>
<comment type="caution">
    <text evidence="8">The sequence shown here is derived from an EMBL/GenBank/DDBJ whole genome shotgun (WGS) entry which is preliminary data.</text>
</comment>
<dbReference type="PANTHER" id="PTHR33146:SF26">
    <property type="entry name" value="ENDONUCLEASE 4"/>
    <property type="match status" value="1"/>
</dbReference>
<dbReference type="EMBL" id="SMTG01000005">
    <property type="protein sequence ID" value="TDK30109.1"/>
    <property type="molecule type" value="Genomic_DNA"/>
</dbReference>
<dbReference type="GO" id="GO:0046872">
    <property type="term" value="F:metal ion binding"/>
    <property type="evidence" value="ECO:0007669"/>
    <property type="project" value="UniProtKB-KW"/>
</dbReference>
<evidence type="ECO:0000256" key="3">
    <source>
        <dbReference type="ARBA" id="ARBA00022759"/>
    </source>
</evidence>
<name>A0A4V3ANE6_9GAMM</name>
<evidence type="ECO:0000256" key="6">
    <source>
        <dbReference type="ARBA" id="ARBA00023180"/>
    </source>
</evidence>
<accession>A0A4V3ANE6</accession>
<proteinExistence type="predicted"/>
<dbReference type="RefSeq" id="WP_133394283.1">
    <property type="nucleotide sequence ID" value="NZ_SMTG01000005.1"/>
</dbReference>
<evidence type="ECO:0000256" key="4">
    <source>
        <dbReference type="ARBA" id="ARBA00022801"/>
    </source>
</evidence>
<dbReference type="Proteomes" id="UP000295543">
    <property type="component" value="Unassembled WGS sequence"/>
</dbReference>
<dbReference type="InterPro" id="IPR003154">
    <property type="entry name" value="S1/P1nuclease"/>
</dbReference>
<dbReference type="Gene3D" id="1.10.575.10">
    <property type="entry name" value="P1 Nuclease"/>
    <property type="match status" value="1"/>
</dbReference>
<sequence>MLRRILFCGGLLAAFALPSPAHAWGKLGHRLVAQIAERDLTPSARAEVDRLLAGEADPTLPGIASWADELREQDPDLGKRSAKWHYVNIAESNCRYTPRRDCPNGDCVIEALRTQTAILADRTRPRAERAQALKFVVHFTGDVHQPMHAGYGHDLGGNHEQINFDGRGTNLHAFWDSGMLNSQRLSGDAWLARIGARAPSRDAAGRVRLPPPAAQWAQASCRIAIAPGVYPQSARVGPDYVATQLPRIEQQLRDGGARLAALLNTALAAPAER</sequence>
<keyword evidence="5" id="KW-1015">Disulfide bond</keyword>
<protein>
    <submittedName>
        <fullName evidence="8">Endonuclease</fullName>
    </submittedName>
</protein>
<evidence type="ECO:0000256" key="7">
    <source>
        <dbReference type="SAM" id="SignalP"/>
    </source>
</evidence>
<keyword evidence="3 8" id="KW-0255">Endonuclease</keyword>
<keyword evidence="6" id="KW-0325">Glycoprotein</keyword>
<dbReference type="Pfam" id="PF02265">
    <property type="entry name" value="S1-P1_nuclease"/>
    <property type="match status" value="1"/>
</dbReference>
<reference evidence="8 9" key="1">
    <citation type="submission" date="2019-03" db="EMBL/GenBank/DDBJ databases">
        <title>Luteimonas zhaokaii sp.nov., isolated from the rectal contents of Plateau pika in Yushu, Qinghai Province, China.</title>
        <authorList>
            <person name="Zhang G."/>
        </authorList>
    </citation>
    <scope>NUCLEOTIDE SEQUENCE [LARGE SCALE GENOMIC DNA]</scope>
    <source>
        <strain evidence="8 9">THG-MD21</strain>
    </source>
</reference>
<evidence type="ECO:0000256" key="2">
    <source>
        <dbReference type="ARBA" id="ARBA00022723"/>
    </source>
</evidence>
<dbReference type="GO" id="GO:0016788">
    <property type="term" value="F:hydrolase activity, acting on ester bonds"/>
    <property type="evidence" value="ECO:0007669"/>
    <property type="project" value="InterPro"/>
</dbReference>
<keyword evidence="9" id="KW-1185">Reference proteome</keyword>